<feature type="region of interest" description="Disordered" evidence="1">
    <location>
        <begin position="81"/>
        <end position="135"/>
    </location>
</feature>
<keyword evidence="2" id="KW-0472">Membrane</keyword>
<feature type="transmembrane region" description="Helical" evidence="2">
    <location>
        <begin position="890"/>
        <end position="910"/>
    </location>
</feature>
<sequence>MSESSVTLLVIVIFIAGIFLGRYVASRKSREPGSARNPEADRTALAKAWQSGFAAGTQEAARNADALQVGIPGTVRFESAHPEAGARAVNPPPEPIDNSSGFQPAASGVAPRQHQDRSPAWMAADGSPTPVPPARAVPVDPRVRALRNINITLYVAALLMVAASSLFIALALPATAKVVGLGIVTAGFYIIGLVMHARSERLRPAAAAFAATGLALIPMTGLAHYILLSTTPGTSWFVTSLVGTAAFIYAAGKLQSRIVASLAITFLISTAYAGGAVLNRGLVYYFLFSMLLATAISLVGFKKPRWVTNIYVQSFSAAHRYLVPATLAASIFSIAVLEAKDYAWLFAAAATYYAVAVLSAPAAERFVQLAAARVSGMISIGTFLHVAEVPLTDIFRILALILLLQLVALAQYAAGYGKRLGLKEGIVKTEAWVLLAAASLSTVLGAEGLLHDPFMTGGGSKLDLNWSLALLLVAGIFLAAKEAGNFLWAPLGIALLGLFEPMGGNLGRQSLVMAVAVIATWLLSRTSTGVPALLLRWAARIGSVLAIGDMFSFAASDWVLKARGGGGPTRMSSAESQHSLVLGGVVEIATLTGVVLAVLAQLVIAAVVLRGLQGPGAGSAEAGLRRFKELGESLIFACGVLCAATLTWLLGSSSAGMRGTLGDVDASSSGWSTVLWLGYQWDTILLWILLLVGLAGATMVLGYRRGQARSSTKATSLSWDLLPMALVHLGGLMALLAALGLAEGKDPAWMVELVAVIGLLHVGIRITAGTEVATRIGYTILAQVLFSGTAWHVADRLDIDGHGQFALFAFTLALPQGLRVLLGRNAPTRKPADPRTALTVLVLVLQLLIPLFYMGVHSGGYDQGSLLVQSMCLLALGGIIARFRGRREALLVYASIPAAIGALGLVLVPALGGELRVGGWLPNPLWDQDVAGILVVLMLIGILVAEQRNLLGRSYRWVRVALGPLYWVALFALHEGFEHGWQLVAGLLGAAGFLVFAATWGIPLLLLASGAFVFFSSLQGLALLHQMAGQRGSEPLDTMLGLGASFIILLIAALFGGRFGTAPTPWALVLQRSEGWSTAHARVLFGSALASLGIGGILGQVHDFGPHVYAGGAMVLVAALAAAALEVPPSWREPGYEVAALVGAAVIQRCWWVGVGEMSGFAVLYYWVITLALLASYEFWRIRERNGTAVLSVSAGLLSVTGVGTIISSSVAQQLVVLLSFTALLVFGLVTNRKIFTIWGAVGVSVAVLWFLRGFTFLLLLLIAVALIVLALWRLGKMNSSSQKPGDFSSGGAPADHLKVPASGAPESDPRCGAMDPGAAQEPRKPSGLPWMKQGGQDPADGQS</sequence>
<feature type="transmembrane region" description="Helical" evidence="2">
    <location>
        <begin position="1081"/>
        <end position="1101"/>
    </location>
</feature>
<feature type="transmembrane region" description="Helical" evidence="2">
    <location>
        <begin position="321"/>
        <end position="337"/>
    </location>
</feature>
<feature type="transmembrane region" description="Helical" evidence="2">
    <location>
        <begin position="343"/>
        <end position="363"/>
    </location>
</feature>
<feature type="transmembrane region" description="Helical" evidence="2">
    <location>
        <begin position="805"/>
        <end position="822"/>
    </location>
</feature>
<organism evidence="3 4">
    <name type="scientific">Paeniglutamicibacter antarcticus</name>
    <dbReference type="NCBI Taxonomy" id="494023"/>
    <lineage>
        <taxon>Bacteria</taxon>
        <taxon>Bacillati</taxon>
        <taxon>Actinomycetota</taxon>
        <taxon>Actinomycetes</taxon>
        <taxon>Micrococcales</taxon>
        <taxon>Micrococcaceae</taxon>
        <taxon>Paeniglutamicibacter</taxon>
    </lineage>
</organism>
<feature type="transmembrane region" description="Helical" evidence="2">
    <location>
        <begin position="464"/>
        <end position="480"/>
    </location>
</feature>
<feature type="transmembrane region" description="Helical" evidence="2">
    <location>
        <begin position="1258"/>
        <end position="1275"/>
    </location>
</feature>
<proteinExistence type="predicted"/>
<feature type="transmembrane region" description="Helical" evidence="2">
    <location>
        <begin position="258"/>
        <end position="277"/>
    </location>
</feature>
<feature type="transmembrane region" description="Helical" evidence="2">
    <location>
        <begin position="394"/>
        <end position="414"/>
    </location>
</feature>
<accession>A0ABP9TRY4</accession>
<comment type="caution">
    <text evidence="3">The sequence shown here is derived from an EMBL/GenBank/DDBJ whole genome shotgun (WGS) entry which is preliminary data.</text>
</comment>
<feature type="transmembrane region" description="Helical" evidence="2">
    <location>
        <begin position="630"/>
        <end position="651"/>
    </location>
</feature>
<feature type="transmembrane region" description="Helical" evidence="2">
    <location>
        <begin position="957"/>
        <end position="974"/>
    </location>
</feature>
<feature type="transmembrane region" description="Helical" evidence="2">
    <location>
        <begin position="207"/>
        <end position="227"/>
    </location>
</feature>
<reference evidence="4" key="1">
    <citation type="journal article" date="2019" name="Int. J. Syst. Evol. Microbiol.">
        <title>The Global Catalogue of Microorganisms (GCM) 10K type strain sequencing project: providing services to taxonomists for standard genome sequencing and annotation.</title>
        <authorList>
            <consortium name="The Broad Institute Genomics Platform"/>
            <consortium name="The Broad Institute Genome Sequencing Center for Infectious Disease"/>
            <person name="Wu L."/>
            <person name="Ma J."/>
        </authorList>
    </citation>
    <scope>NUCLEOTIDE SEQUENCE [LARGE SCALE GENOMIC DNA]</scope>
    <source>
        <strain evidence="4">JCM 18952</strain>
    </source>
</reference>
<evidence type="ECO:0008006" key="5">
    <source>
        <dbReference type="Google" id="ProtNLM"/>
    </source>
</evidence>
<keyword evidence="2" id="KW-1133">Transmembrane helix</keyword>
<feature type="transmembrane region" description="Helical" evidence="2">
    <location>
        <begin position="510"/>
        <end position="534"/>
    </location>
</feature>
<feature type="transmembrane region" description="Helical" evidence="2">
    <location>
        <begin position="370"/>
        <end position="388"/>
    </location>
</feature>
<dbReference type="Proteomes" id="UP001501257">
    <property type="component" value="Unassembled WGS sequence"/>
</dbReference>
<feature type="transmembrane region" description="Helical" evidence="2">
    <location>
        <begin position="426"/>
        <end position="444"/>
    </location>
</feature>
<feature type="transmembrane region" description="Helical" evidence="2">
    <location>
        <begin position="283"/>
        <end position="301"/>
    </location>
</feature>
<gene>
    <name evidence="3" type="ORF">GCM10025778_23770</name>
</gene>
<feature type="transmembrane region" description="Helical" evidence="2">
    <location>
        <begin position="776"/>
        <end position="793"/>
    </location>
</feature>
<feature type="transmembrane region" description="Helical" evidence="2">
    <location>
        <begin position="1004"/>
        <end position="1027"/>
    </location>
</feature>
<feature type="transmembrane region" description="Helical" evidence="2">
    <location>
        <begin position="1213"/>
        <end position="1230"/>
    </location>
</feature>
<evidence type="ECO:0000313" key="4">
    <source>
        <dbReference type="Proteomes" id="UP001501257"/>
    </source>
</evidence>
<feature type="transmembrane region" description="Helical" evidence="2">
    <location>
        <begin position="834"/>
        <end position="854"/>
    </location>
</feature>
<feature type="transmembrane region" description="Helical" evidence="2">
    <location>
        <begin position="151"/>
        <end position="172"/>
    </location>
</feature>
<keyword evidence="4" id="KW-1185">Reference proteome</keyword>
<dbReference type="EMBL" id="BAABLK010000034">
    <property type="protein sequence ID" value="GAA5227844.1"/>
    <property type="molecule type" value="Genomic_DNA"/>
</dbReference>
<feature type="transmembrane region" description="Helical" evidence="2">
    <location>
        <begin position="724"/>
        <end position="742"/>
    </location>
</feature>
<evidence type="ECO:0000256" key="1">
    <source>
        <dbReference type="SAM" id="MobiDB-lite"/>
    </source>
</evidence>
<evidence type="ECO:0000313" key="3">
    <source>
        <dbReference type="EMBL" id="GAA5227844.1"/>
    </source>
</evidence>
<name>A0ABP9TRY4_9MICC</name>
<feature type="transmembrane region" description="Helical" evidence="2">
    <location>
        <begin position="6"/>
        <end position="25"/>
    </location>
</feature>
<feature type="transmembrane region" description="Helical" evidence="2">
    <location>
        <begin position="684"/>
        <end position="703"/>
    </location>
</feature>
<keyword evidence="2" id="KW-0812">Transmembrane</keyword>
<feature type="transmembrane region" description="Helical" evidence="2">
    <location>
        <begin position="233"/>
        <end position="251"/>
    </location>
</feature>
<feature type="transmembrane region" description="Helical" evidence="2">
    <location>
        <begin position="1187"/>
        <end position="1207"/>
    </location>
</feature>
<dbReference type="RefSeq" id="WP_210100121.1">
    <property type="nucleotide sequence ID" value="NZ_BAABLK010000034.1"/>
</dbReference>
<feature type="transmembrane region" description="Helical" evidence="2">
    <location>
        <begin position="1107"/>
        <end position="1125"/>
    </location>
</feature>
<feature type="transmembrane region" description="Helical" evidence="2">
    <location>
        <begin position="580"/>
        <end position="609"/>
    </location>
</feature>
<feature type="transmembrane region" description="Helical" evidence="2">
    <location>
        <begin position="178"/>
        <end position="195"/>
    </location>
</feature>
<feature type="transmembrane region" description="Helical" evidence="2">
    <location>
        <begin position="866"/>
        <end position="883"/>
    </location>
</feature>
<evidence type="ECO:0000256" key="2">
    <source>
        <dbReference type="SAM" id="Phobius"/>
    </source>
</evidence>
<feature type="transmembrane region" description="Helical" evidence="2">
    <location>
        <begin position="1160"/>
        <end position="1180"/>
    </location>
</feature>
<feature type="transmembrane region" description="Helical" evidence="2">
    <location>
        <begin position="1235"/>
        <end position="1252"/>
    </location>
</feature>
<protein>
    <recommendedName>
        <fullName evidence="5">DUF2339 domain-containing protein</fullName>
    </recommendedName>
</protein>
<feature type="transmembrane region" description="Helical" evidence="2">
    <location>
        <begin position="1039"/>
        <end position="1060"/>
    </location>
</feature>
<feature type="transmembrane region" description="Helical" evidence="2">
    <location>
        <begin position="930"/>
        <end position="945"/>
    </location>
</feature>
<feature type="transmembrane region" description="Helical" evidence="2">
    <location>
        <begin position="748"/>
        <end position="764"/>
    </location>
</feature>
<feature type="region of interest" description="Disordered" evidence="1">
    <location>
        <begin position="1284"/>
        <end position="1344"/>
    </location>
</feature>